<dbReference type="Proteomes" id="UP000604046">
    <property type="component" value="Unassembled WGS sequence"/>
</dbReference>
<comment type="caution">
    <text evidence="2">The sequence shown here is derived from an EMBL/GenBank/DDBJ whole genome shotgun (WGS) entry which is preliminary data.</text>
</comment>
<feature type="transmembrane region" description="Helical" evidence="1">
    <location>
        <begin position="6"/>
        <end position="24"/>
    </location>
</feature>
<reference evidence="2" key="1">
    <citation type="submission" date="2021-02" db="EMBL/GenBank/DDBJ databases">
        <authorList>
            <person name="Dougan E. K."/>
            <person name="Rhodes N."/>
            <person name="Thang M."/>
            <person name="Chan C."/>
        </authorList>
    </citation>
    <scope>NUCLEOTIDE SEQUENCE</scope>
</reference>
<evidence type="ECO:0000256" key="1">
    <source>
        <dbReference type="SAM" id="Phobius"/>
    </source>
</evidence>
<evidence type="ECO:0000313" key="3">
    <source>
        <dbReference type="Proteomes" id="UP000604046"/>
    </source>
</evidence>
<proteinExistence type="predicted"/>
<keyword evidence="3" id="KW-1185">Reference proteome</keyword>
<name>A0A812J4W6_9DINO</name>
<organism evidence="2 3">
    <name type="scientific">Symbiodinium natans</name>
    <dbReference type="NCBI Taxonomy" id="878477"/>
    <lineage>
        <taxon>Eukaryota</taxon>
        <taxon>Sar</taxon>
        <taxon>Alveolata</taxon>
        <taxon>Dinophyceae</taxon>
        <taxon>Suessiales</taxon>
        <taxon>Symbiodiniaceae</taxon>
        <taxon>Symbiodinium</taxon>
    </lineage>
</organism>
<dbReference type="AlphaFoldDB" id="A0A812J4W6"/>
<gene>
    <name evidence="2" type="ORF">SNAT2548_LOCUS5614</name>
</gene>
<evidence type="ECO:0000313" key="2">
    <source>
        <dbReference type="EMBL" id="CAE7197613.1"/>
    </source>
</evidence>
<dbReference type="EMBL" id="CAJNDS010000359">
    <property type="protein sequence ID" value="CAE7197613.1"/>
    <property type="molecule type" value="Genomic_DNA"/>
</dbReference>
<keyword evidence="1" id="KW-0812">Transmembrane</keyword>
<keyword evidence="1" id="KW-0472">Membrane</keyword>
<keyword evidence="1" id="KW-1133">Transmembrane helix</keyword>
<accession>A0A812J4W6</accession>
<sequence>MGEQQVKRHGVILFILLAAIRVILRSLDKSKYKANAINSSQCGQGFQQHSELVLAKHLASMVASGTIHFWQQQSIHTKASYNGDNMLVTLEKGNDASSDDRNMHNRTQ</sequence>
<protein>
    <submittedName>
        <fullName evidence="2">Uncharacterized protein</fullName>
    </submittedName>
</protein>